<reference evidence="7" key="1">
    <citation type="submission" date="2018-11" db="EMBL/GenBank/DDBJ databases">
        <authorList>
            <person name="Alioto T."/>
            <person name="Alioto T."/>
        </authorList>
    </citation>
    <scope>NUCLEOTIDE SEQUENCE</scope>
</reference>
<feature type="transmembrane region" description="Helical" evidence="5">
    <location>
        <begin position="242"/>
        <end position="260"/>
    </location>
</feature>
<dbReference type="PROSITE" id="PS50923">
    <property type="entry name" value="SUSHI"/>
    <property type="match status" value="2"/>
</dbReference>
<feature type="domain" description="Sushi" evidence="6">
    <location>
        <begin position="79"/>
        <end position="137"/>
    </location>
</feature>
<evidence type="ECO:0000313" key="7">
    <source>
        <dbReference type="EMBL" id="VDI65593.1"/>
    </source>
</evidence>
<proteinExistence type="predicted"/>
<comment type="caution">
    <text evidence="4">Lacks conserved residue(s) required for the propagation of feature annotation.</text>
</comment>
<dbReference type="OrthoDB" id="6126000at2759"/>
<dbReference type="SUPFAM" id="SSF57535">
    <property type="entry name" value="Complement control module/SCR domain"/>
    <property type="match status" value="2"/>
</dbReference>
<keyword evidence="4" id="KW-0768">Sushi</keyword>
<evidence type="ECO:0000256" key="3">
    <source>
        <dbReference type="ARBA" id="ARBA00023157"/>
    </source>
</evidence>
<evidence type="ECO:0000256" key="2">
    <source>
        <dbReference type="ARBA" id="ARBA00022737"/>
    </source>
</evidence>
<evidence type="ECO:0000256" key="1">
    <source>
        <dbReference type="ARBA" id="ARBA00022729"/>
    </source>
</evidence>
<dbReference type="Proteomes" id="UP000596742">
    <property type="component" value="Unassembled WGS sequence"/>
</dbReference>
<dbReference type="AlphaFoldDB" id="A0A8B6GLL3"/>
<keyword evidence="5" id="KW-0472">Membrane</keyword>
<accession>A0A8B6GLL3</accession>
<dbReference type="InterPro" id="IPR051277">
    <property type="entry name" value="SEZ6_CSMD_C4BPB_Regulators"/>
</dbReference>
<evidence type="ECO:0000256" key="4">
    <source>
        <dbReference type="PROSITE-ProRule" id="PRU00302"/>
    </source>
</evidence>
<dbReference type="Pfam" id="PF00084">
    <property type="entry name" value="Sushi"/>
    <property type="match status" value="2"/>
</dbReference>
<name>A0A8B6GLL3_MYTGA</name>
<sequence>MKVVPIEEWYSMLQVQLKQMFYPSMYGGVIYAYTEKEVLLWRPTNGPVVYIGDRWGNGNSNQIANTAHVIIRVYHLREAECPYPETIGNATFNVTGVMNGDQTVYLCISGYSNVGGDLTRICESNRQWSGSVPACIDVSECPYPETVGNSTFKVTGLRYGDSIVYTCNSGYSHGGGNLTRVCSQKSQWSGIVPACIESKQQTKGSYEDIEEVLNNIRVQRKDTSAYRRSLISVKDERLSSKVIGITGVTFFTVFIGIIILPDLMTLFKHLCCSRSIIK</sequence>
<keyword evidence="3" id="KW-1015">Disulfide bond</keyword>
<keyword evidence="5" id="KW-1133">Transmembrane helix</keyword>
<feature type="domain" description="Sushi" evidence="6">
    <location>
        <begin position="139"/>
        <end position="197"/>
    </location>
</feature>
<comment type="caution">
    <text evidence="7">The sequence shown here is derived from an EMBL/GenBank/DDBJ whole genome shotgun (WGS) entry which is preliminary data.</text>
</comment>
<dbReference type="Gene3D" id="2.10.70.10">
    <property type="entry name" value="Complement Module, domain 1"/>
    <property type="match status" value="2"/>
</dbReference>
<protein>
    <recommendedName>
        <fullName evidence="6">Sushi domain-containing protein</fullName>
    </recommendedName>
</protein>
<dbReference type="CDD" id="cd00033">
    <property type="entry name" value="CCP"/>
    <property type="match status" value="2"/>
</dbReference>
<keyword evidence="1" id="KW-0732">Signal</keyword>
<gene>
    <name evidence="7" type="ORF">MGAL_10B034802</name>
</gene>
<organism evidence="7 8">
    <name type="scientific">Mytilus galloprovincialis</name>
    <name type="common">Mediterranean mussel</name>
    <dbReference type="NCBI Taxonomy" id="29158"/>
    <lineage>
        <taxon>Eukaryota</taxon>
        <taxon>Metazoa</taxon>
        <taxon>Spiralia</taxon>
        <taxon>Lophotrochozoa</taxon>
        <taxon>Mollusca</taxon>
        <taxon>Bivalvia</taxon>
        <taxon>Autobranchia</taxon>
        <taxon>Pteriomorphia</taxon>
        <taxon>Mytilida</taxon>
        <taxon>Mytiloidea</taxon>
        <taxon>Mytilidae</taxon>
        <taxon>Mytilinae</taxon>
        <taxon>Mytilus</taxon>
    </lineage>
</organism>
<dbReference type="InterPro" id="IPR000436">
    <property type="entry name" value="Sushi_SCR_CCP_dom"/>
</dbReference>
<keyword evidence="5" id="KW-0812">Transmembrane</keyword>
<dbReference type="PANTHER" id="PTHR45656:SF4">
    <property type="entry name" value="PROTEIN CBR-CLEC-78"/>
    <property type="match status" value="1"/>
</dbReference>
<dbReference type="InterPro" id="IPR035976">
    <property type="entry name" value="Sushi/SCR/CCP_sf"/>
</dbReference>
<evidence type="ECO:0000256" key="5">
    <source>
        <dbReference type="SAM" id="Phobius"/>
    </source>
</evidence>
<keyword evidence="8" id="KW-1185">Reference proteome</keyword>
<dbReference type="PANTHER" id="PTHR45656">
    <property type="entry name" value="PROTEIN CBR-CLEC-78"/>
    <property type="match status" value="1"/>
</dbReference>
<evidence type="ECO:0000259" key="6">
    <source>
        <dbReference type="PROSITE" id="PS50923"/>
    </source>
</evidence>
<evidence type="ECO:0000313" key="8">
    <source>
        <dbReference type="Proteomes" id="UP000596742"/>
    </source>
</evidence>
<keyword evidence="2" id="KW-0677">Repeat</keyword>
<dbReference type="EMBL" id="UYJE01008628">
    <property type="protein sequence ID" value="VDI65593.1"/>
    <property type="molecule type" value="Genomic_DNA"/>
</dbReference>
<dbReference type="SMART" id="SM00032">
    <property type="entry name" value="CCP"/>
    <property type="match status" value="2"/>
</dbReference>